<keyword evidence="1" id="KW-0472">Membrane</keyword>
<comment type="caution">
    <text evidence="2">The sequence shown here is derived from an EMBL/GenBank/DDBJ whole genome shotgun (WGS) entry which is preliminary data.</text>
</comment>
<feature type="transmembrane region" description="Helical" evidence="1">
    <location>
        <begin position="222"/>
        <end position="240"/>
    </location>
</feature>
<keyword evidence="1" id="KW-1133">Transmembrane helix</keyword>
<sequence length="311" mass="34553">MANWAKLGARLRAWRDDSRRTEANRARAAGDIAGFQGAVLLHGSLLLFKVAWLGGQPGLALRCSAYVLLCLAVVLLVRRHPELHARYRELIGTVCGATLAWMMLQLTVHRGLDLFKLHRGSSLALLGALLLSSPAAWLFMNIMFGQSPTAFLRFSLPLLALQPLWQSKRVCQCLLEEAGVQAPLRTLYDALDAVHCIALPAPLIYSPATAPPPNDLAACLAIDWWAVAFVAVVLPLTLLAHMEKGRARQQAVGWPQQQQQQQQHHHYHHHQEQQPGSTRELLLCIYLYSGLVWLLTVQLGPLVWRLLPPLA</sequence>
<reference evidence="2 3" key="1">
    <citation type="journal article" date="2018" name="Plant J.">
        <title>Genome sequences of Chlorella sorokiniana UTEX 1602 and Micractinium conductrix SAG 241.80: implications to maltose excretion by a green alga.</title>
        <authorList>
            <person name="Arriola M.B."/>
            <person name="Velmurugan N."/>
            <person name="Zhang Y."/>
            <person name="Plunkett M.H."/>
            <person name="Hondzo H."/>
            <person name="Barney B.M."/>
        </authorList>
    </citation>
    <scope>NUCLEOTIDE SEQUENCE [LARGE SCALE GENOMIC DNA]</scope>
    <source>
        <strain evidence="3">UTEX 1602</strain>
    </source>
</reference>
<gene>
    <name evidence="2" type="ORF">C2E21_9125</name>
</gene>
<organism evidence="2 3">
    <name type="scientific">Chlorella sorokiniana</name>
    <name type="common">Freshwater green alga</name>
    <dbReference type="NCBI Taxonomy" id="3076"/>
    <lineage>
        <taxon>Eukaryota</taxon>
        <taxon>Viridiplantae</taxon>
        <taxon>Chlorophyta</taxon>
        <taxon>core chlorophytes</taxon>
        <taxon>Trebouxiophyceae</taxon>
        <taxon>Chlorellales</taxon>
        <taxon>Chlorellaceae</taxon>
        <taxon>Chlorella clade</taxon>
        <taxon>Chlorella</taxon>
    </lineage>
</organism>
<feature type="transmembrane region" description="Helical" evidence="1">
    <location>
        <begin position="32"/>
        <end position="52"/>
    </location>
</feature>
<proteinExistence type="predicted"/>
<keyword evidence="3" id="KW-1185">Reference proteome</keyword>
<accession>A0A2P6TC40</accession>
<dbReference type="EMBL" id="LHPG02000025">
    <property type="protein sequence ID" value="PRW20201.1"/>
    <property type="molecule type" value="Genomic_DNA"/>
</dbReference>
<name>A0A2P6TC40_CHLSO</name>
<feature type="transmembrane region" description="Helical" evidence="1">
    <location>
        <begin position="59"/>
        <end position="78"/>
    </location>
</feature>
<feature type="transmembrane region" description="Helical" evidence="1">
    <location>
        <begin position="281"/>
        <end position="304"/>
    </location>
</feature>
<protein>
    <submittedName>
        <fullName evidence="2">Uncharacterized protein</fullName>
    </submittedName>
</protein>
<evidence type="ECO:0000313" key="2">
    <source>
        <dbReference type="EMBL" id="PRW20201.1"/>
    </source>
</evidence>
<evidence type="ECO:0000313" key="3">
    <source>
        <dbReference type="Proteomes" id="UP000239899"/>
    </source>
</evidence>
<dbReference type="Proteomes" id="UP000239899">
    <property type="component" value="Unassembled WGS sequence"/>
</dbReference>
<evidence type="ECO:0000256" key="1">
    <source>
        <dbReference type="SAM" id="Phobius"/>
    </source>
</evidence>
<dbReference type="AlphaFoldDB" id="A0A2P6TC40"/>
<feature type="transmembrane region" description="Helical" evidence="1">
    <location>
        <begin position="90"/>
        <end position="108"/>
    </location>
</feature>
<keyword evidence="1" id="KW-0812">Transmembrane</keyword>
<feature type="transmembrane region" description="Helical" evidence="1">
    <location>
        <begin position="120"/>
        <end position="144"/>
    </location>
</feature>